<proteinExistence type="predicted"/>
<organism evidence="1 2">
    <name type="scientific">Peronosclerospora sorghi</name>
    <dbReference type="NCBI Taxonomy" id="230839"/>
    <lineage>
        <taxon>Eukaryota</taxon>
        <taxon>Sar</taxon>
        <taxon>Stramenopiles</taxon>
        <taxon>Oomycota</taxon>
        <taxon>Peronosporomycetes</taxon>
        <taxon>Peronosporales</taxon>
        <taxon>Peronosporaceae</taxon>
        <taxon>Peronosclerospora</taxon>
    </lineage>
</organism>
<accession>A0ACC0W7S8</accession>
<comment type="caution">
    <text evidence="1">The sequence shown here is derived from an EMBL/GenBank/DDBJ whole genome shotgun (WGS) entry which is preliminary data.</text>
</comment>
<dbReference type="Proteomes" id="UP001163321">
    <property type="component" value="Chromosome 3"/>
</dbReference>
<keyword evidence="2" id="KW-1185">Reference proteome</keyword>
<evidence type="ECO:0000313" key="1">
    <source>
        <dbReference type="EMBL" id="KAI9914873.1"/>
    </source>
</evidence>
<sequence>MSGLAFSMNTVVGQRSFIEQIMNAAVAYPFDTTVMEIRPFQLVTLSTIPNLIVERGKGLARVCSSCT</sequence>
<gene>
    <name evidence="1" type="ORF">PsorP6_008015</name>
</gene>
<dbReference type="EMBL" id="CM047582">
    <property type="protein sequence ID" value="KAI9914873.1"/>
    <property type="molecule type" value="Genomic_DNA"/>
</dbReference>
<protein>
    <submittedName>
        <fullName evidence="1">Uncharacterized protein</fullName>
    </submittedName>
</protein>
<evidence type="ECO:0000313" key="2">
    <source>
        <dbReference type="Proteomes" id="UP001163321"/>
    </source>
</evidence>
<name>A0ACC0W7S8_9STRA</name>
<reference evidence="1 2" key="1">
    <citation type="journal article" date="2022" name="bioRxiv">
        <title>The genome of the oomycete Peronosclerospora sorghi, a cosmopolitan pathogen of maize and sorghum, is inflated with dispersed pseudogenes.</title>
        <authorList>
            <person name="Fletcher K."/>
            <person name="Martin F."/>
            <person name="Isakeit T."/>
            <person name="Cavanaugh K."/>
            <person name="Magill C."/>
            <person name="Michelmore R."/>
        </authorList>
    </citation>
    <scope>NUCLEOTIDE SEQUENCE [LARGE SCALE GENOMIC DNA]</scope>
    <source>
        <strain evidence="1">P6</strain>
    </source>
</reference>